<evidence type="ECO:0000313" key="4">
    <source>
        <dbReference type="Proteomes" id="UP000593601"/>
    </source>
</evidence>
<dbReference type="Pfam" id="PF02580">
    <property type="entry name" value="Tyr_Deacylase"/>
    <property type="match status" value="1"/>
</dbReference>
<comment type="catalytic activity">
    <reaction evidence="2">
        <text>a D-aminoacyl-tRNA + H2O = a tRNA + a D-alpha-amino acid + H(+)</text>
        <dbReference type="Rhea" id="RHEA:13953"/>
        <dbReference type="Rhea" id="RHEA-COMP:10123"/>
        <dbReference type="Rhea" id="RHEA-COMP:10124"/>
        <dbReference type="ChEBI" id="CHEBI:15377"/>
        <dbReference type="ChEBI" id="CHEBI:15378"/>
        <dbReference type="ChEBI" id="CHEBI:59871"/>
        <dbReference type="ChEBI" id="CHEBI:78442"/>
        <dbReference type="ChEBI" id="CHEBI:79333"/>
        <dbReference type="EC" id="3.1.1.96"/>
    </reaction>
</comment>
<dbReference type="GO" id="GO:0043908">
    <property type="term" value="F:Ser(Gly)-tRNA(Ala) hydrolase activity"/>
    <property type="evidence" value="ECO:0007669"/>
    <property type="project" value="UniProtKB-UniRule"/>
</dbReference>
<proteinExistence type="inferred from homology"/>
<dbReference type="PANTHER" id="PTHR10472:SF5">
    <property type="entry name" value="D-AMINOACYL-TRNA DEACYLASE 1"/>
    <property type="match status" value="1"/>
</dbReference>
<dbReference type="InterPro" id="IPR023509">
    <property type="entry name" value="DTD-like_sf"/>
</dbReference>
<dbReference type="GO" id="GO:0106026">
    <property type="term" value="F:Gly-tRNA(Ala) deacylase activity"/>
    <property type="evidence" value="ECO:0007669"/>
    <property type="project" value="UniProtKB-UniRule"/>
</dbReference>
<comment type="catalytic activity">
    <reaction evidence="2">
        <text>glycyl-tRNA(Ala) + H2O = tRNA(Ala) + glycine + H(+)</text>
        <dbReference type="Rhea" id="RHEA:53744"/>
        <dbReference type="Rhea" id="RHEA-COMP:9657"/>
        <dbReference type="Rhea" id="RHEA-COMP:13640"/>
        <dbReference type="ChEBI" id="CHEBI:15377"/>
        <dbReference type="ChEBI" id="CHEBI:15378"/>
        <dbReference type="ChEBI" id="CHEBI:57305"/>
        <dbReference type="ChEBI" id="CHEBI:78442"/>
        <dbReference type="ChEBI" id="CHEBI:78522"/>
    </reaction>
</comment>
<evidence type="ECO:0000313" key="3">
    <source>
        <dbReference type="EMBL" id="QOV18293.1"/>
    </source>
</evidence>
<dbReference type="EC" id="3.1.1.-" evidence="2"/>
<dbReference type="GO" id="GO:0019478">
    <property type="term" value="P:D-amino acid catabolic process"/>
    <property type="evidence" value="ECO:0007669"/>
    <property type="project" value="UniProtKB-UniRule"/>
</dbReference>
<dbReference type="EMBL" id="CP063304">
    <property type="protein sequence ID" value="QOV18293.1"/>
    <property type="molecule type" value="Genomic_DNA"/>
</dbReference>
<dbReference type="CDD" id="cd00563">
    <property type="entry name" value="Dtyr_deacylase"/>
    <property type="match status" value="1"/>
</dbReference>
<dbReference type="RefSeq" id="WP_193734655.1">
    <property type="nucleotide sequence ID" value="NZ_CP063304.1"/>
</dbReference>
<dbReference type="GO" id="GO:0005737">
    <property type="term" value="C:cytoplasm"/>
    <property type="evidence" value="ECO:0007669"/>
    <property type="project" value="UniProtKB-SubCell"/>
</dbReference>
<keyword evidence="4" id="KW-1185">Reference proteome</keyword>
<gene>
    <name evidence="2" type="primary">dtd</name>
    <name evidence="3" type="ORF">INP51_09680</name>
</gene>
<dbReference type="NCBIfam" id="TIGR00256">
    <property type="entry name" value="D-aminoacyl-tRNA deacylase"/>
    <property type="match status" value="1"/>
</dbReference>
<dbReference type="AlphaFoldDB" id="A0A7M2RDA0"/>
<dbReference type="Gene3D" id="3.50.80.10">
    <property type="entry name" value="D-tyrosyl-tRNA(Tyr) deacylase"/>
    <property type="match status" value="1"/>
</dbReference>
<sequence length="146" mass="16180">MKLVIQRVTEASVRADGNMIGHINQGLMVLVGIGQDDTMETADKYLKKMLALRIFEDEQGKTNLSLADVKGELLLISQFTLYANCRKGNRPSFIEAGGPHMADELYEYMIQEAKKQVPVVQTGEFGADMKVSLVNDGPFTVILEDL</sequence>
<feature type="short sequence motif" description="Gly-cisPro motif, important for rejection of L-amino acids" evidence="2">
    <location>
        <begin position="137"/>
        <end position="138"/>
    </location>
</feature>
<comment type="similarity">
    <text evidence="1 2">Belongs to the DTD family.</text>
</comment>
<keyword evidence="2" id="KW-0963">Cytoplasm</keyword>
<dbReference type="HAMAP" id="MF_00518">
    <property type="entry name" value="Deacylase_Dtd"/>
    <property type="match status" value="1"/>
</dbReference>
<organism evidence="3 4">
    <name type="scientific">Blautia liquoris</name>
    <dbReference type="NCBI Taxonomy" id="2779518"/>
    <lineage>
        <taxon>Bacteria</taxon>
        <taxon>Bacillati</taxon>
        <taxon>Bacillota</taxon>
        <taxon>Clostridia</taxon>
        <taxon>Lachnospirales</taxon>
        <taxon>Lachnospiraceae</taxon>
        <taxon>Blautia</taxon>
    </lineage>
</organism>
<comment type="function">
    <text evidence="2">An aminoacyl-tRNA editing enzyme that deacylates mischarged D-aminoacyl-tRNAs. Also deacylates mischarged glycyl-tRNA(Ala), protecting cells against glycine mischarging by AlaRS. Acts via tRNA-based rather than protein-based catalysis; rejects L-amino acids rather than detecting D-amino acids in the active site. By recycling D-aminoacyl-tRNA to D-amino acids and free tRNA molecules, this enzyme counteracts the toxicity associated with the formation of D-aminoacyl-tRNA entities in vivo and helps enforce protein L-homochirality.</text>
</comment>
<dbReference type="EC" id="3.1.1.96" evidence="2"/>
<protein>
    <recommendedName>
        <fullName evidence="2">D-aminoacyl-tRNA deacylase</fullName>
        <shortName evidence="2">DTD</shortName>
        <ecNumber evidence="2">3.1.1.96</ecNumber>
    </recommendedName>
    <alternativeName>
        <fullName evidence="2">Gly-tRNA(Ala) deacylase</fullName>
        <ecNumber evidence="2">3.1.1.-</ecNumber>
    </alternativeName>
</protein>
<dbReference type="GO" id="GO:0051500">
    <property type="term" value="F:D-tyrosyl-tRNA(Tyr) deacylase activity"/>
    <property type="evidence" value="ECO:0007669"/>
    <property type="project" value="TreeGrafter"/>
</dbReference>
<dbReference type="SUPFAM" id="SSF69500">
    <property type="entry name" value="DTD-like"/>
    <property type="match status" value="1"/>
</dbReference>
<name>A0A7M2RDA0_9FIRM</name>
<reference evidence="3 4" key="1">
    <citation type="submission" date="2020-10" db="EMBL/GenBank/DDBJ databases">
        <title>Blautia liquoris sp.nov., isolated from the mud in a fermentation cellar used for the production of Chinese strong-flavoured liquor.</title>
        <authorList>
            <person name="Lu L."/>
        </authorList>
    </citation>
    <scope>NUCLEOTIDE SEQUENCE [LARGE SCALE GENOMIC DNA]</scope>
    <source>
        <strain evidence="3 4">LZLJ-3</strain>
    </source>
</reference>
<comment type="subcellular location">
    <subcellularLocation>
        <location evidence="2">Cytoplasm</location>
    </subcellularLocation>
</comment>
<dbReference type="KEGG" id="bliq:INP51_09680"/>
<dbReference type="PANTHER" id="PTHR10472">
    <property type="entry name" value="D-TYROSYL-TRNA TYR DEACYLASE"/>
    <property type="match status" value="1"/>
</dbReference>
<comment type="domain">
    <text evidence="2">A Gly-cisPro motif from one monomer fits into the active site of the other monomer to allow specific chiral rejection of L-amino acids.</text>
</comment>
<keyword evidence="2" id="KW-0820">tRNA-binding</keyword>
<dbReference type="GO" id="GO:0000049">
    <property type="term" value="F:tRNA binding"/>
    <property type="evidence" value="ECO:0007669"/>
    <property type="project" value="UniProtKB-UniRule"/>
</dbReference>
<accession>A0A7M2RDA0</accession>
<keyword evidence="2" id="KW-0694">RNA-binding</keyword>
<keyword evidence="2 3" id="KW-0378">Hydrolase</keyword>
<dbReference type="FunFam" id="3.50.80.10:FF:000001">
    <property type="entry name" value="D-aminoacyl-tRNA deacylase"/>
    <property type="match status" value="1"/>
</dbReference>
<evidence type="ECO:0000256" key="2">
    <source>
        <dbReference type="HAMAP-Rule" id="MF_00518"/>
    </source>
</evidence>
<comment type="subunit">
    <text evidence="2">Homodimer.</text>
</comment>
<dbReference type="InterPro" id="IPR003732">
    <property type="entry name" value="Daa-tRNA_deacyls_DTD"/>
</dbReference>
<dbReference type="Proteomes" id="UP000593601">
    <property type="component" value="Chromosome"/>
</dbReference>
<evidence type="ECO:0000256" key="1">
    <source>
        <dbReference type="ARBA" id="ARBA00009673"/>
    </source>
</evidence>